<dbReference type="InterPro" id="IPR043504">
    <property type="entry name" value="Peptidase_S1_PA_chymotrypsin"/>
</dbReference>
<dbReference type="AlphaFoldDB" id="A0A663N4W5"/>
<name>A0A663N4W5_ATHCN</name>
<keyword evidence="4 8" id="KW-0645">Protease</keyword>
<dbReference type="PANTHER" id="PTHR24252:SF8">
    <property type="entry name" value="ACROSIN"/>
    <property type="match status" value="1"/>
</dbReference>
<evidence type="ECO:0000256" key="8">
    <source>
        <dbReference type="RuleBase" id="RU363034"/>
    </source>
</evidence>
<dbReference type="GO" id="GO:0007340">
    <property type="term" value="P:acrosome reaction"/>
    <property type="evidence" value="ECO:0007669"/>
    <property type="project" value="TreeGrafter"/>
</dbReference>
<dbReference type="Gene3D" id="2.40.10.10">
    <property type="entry name" value="Trypsin-like serine proteases"/>
    <property type="match status" value="2"/>
</dbReference>
<dbReference type="PROSITE" id="PS00134">
    <property type="entry name" value="TRYPSIN_HIS"/>
    <property type="match status" value="1"/>
</dbReference>
<evidence type="ECO:0000256" key="9">
    <source>
        <dbReference type="SAM" id="SignalP"/>
    </source>
</evidence>
<dbReference type="InterPro" id="IPR001314">
    <property type="entry name" value="Peptidase_S1A"/>
</dbReference>
<protein>
    <recommendedName>
        <fullName evidence="3">Acrosin</fullName>
        <ecNumber evidence="2">3.4.21.10</ecNumber>
    </recommendedName>
</protein>
<dbReference type="OMA" id="ICHCTSA"/>
<dbReference type="PROSITE" id="PS00135">
    <property type="entry name" value="TRYPSIN_SER"/>
    <property type="match status" value="1"/>
</dbReference>
<evidence type="ECO:0000259" key="10">
    <source>
        <dbReference type="PROSITE" id="PS50240"/>
    </source>
</evidence>
<dbReference type="GO" id="GO:0004252">
    <property type="term" value="F:serine-type endopeptidase activity"/>
    <property type="evidence" value="ECO:0007669"/>
    <property type="project" value="InterPro"/>
</dbReference>
<dbReference type="SMART" id="SM00020">
    <property type="entry name" value="Tryp_SPc"/>
    <property type="match status" value="1"/>
</dbReference>
<evidence type="ECO:0000256" key="1">
    <source>
        <dbReference type="ARBA" id="ARBA00001656"/>
    </source>
</evidence>
<feature type="chain" id="PRO_5025343093" description="Acrosin" evidence="9">
    <location>
        <begin position="25"/>
        <end position="370"/>
    </location>
</feature>
<proteinExistence type="predicted"/>
<comment type="catalytic activity">
    <reaction evidence="1">
        <text>Preferential cleavage: Arg-|-Xaa, Lys-|-Xaa.</text>
        <dbReference type="EC" id="3.4.21.10"/>
    </reaction>
</comment>
<dbReference type="Pfam" id="PF00089">
    <property type="entry name" value="Trypsin"/>
    <property type="match status" value="1"/>
</dbReference>
<reference evidence="11" key="2">
    <citation type="submission" date="2025-09" db="UniProtKB">
        <authorList>
            <consortium name="Ensembl"/>
        </authorList>
    </citation>
    <scope>IDENTIFICATION</scope>
</reference>
<keyword evidence="6 8" id="KW-0720">Serine protease</keyword>
<keyword evidence="12" id="KW-1185">Reference proteome</keyword>
<dbReference type="InterPro" id="IPR033116">
    <property type="entry name" value="TRYPSIN_SER"/>
</dbReference>
<dbReference type="Ensembl" id="ENSACUT00000021213.1">
    <property type="protein sequence ID" value="ENSACUP00000019890.1"/>
    <property type="gene ID" value="ENSACUG00000013301.1"/>
</dbReference>
<dbReference type="CDD" id="cd00190">
    <property type="entry name" value="Tryp_SPc"/>
    <property type="match status" value="1"/>
</dbReference>
<dbReference type="PROSITE" id="PS50240">
    <property type="entry name" value="TRYPSIN_DOM"/>
    <property type="match status" value="1"/>
</dbReference>
<dbReference type="GO" id="GO:0006508">
    <property type="term" value="P:proteolysis"/>
    <property type="evidence" value="ECO:0007669"/>
    <property type="project" value="UniProtKB-KW"/>
</dbReference>
<keyword evidence="7" id="KW-1015">Disulfide bond</keyword>
<dbReference type="PRINTS" id="PR00722">
    <property type="entry name" value="CHYMOTRYPSIN"/>
</dbReference>
<keyword evidence="5 8" id="KW-0378">Hydrolase</keyword>
<dbReference type="FunFam" id="2.40.10.10:FF:000003">
    <property type="entry name" value="Transmembrane serine protease 3"/>
    <property type="match status" value="1"/>
</dbReference>
<sequence length="370" mass="39853">GTHGQAVWADLVSAVAVLFSGVCGLQPMAAHSGTSHVVGGTGALPGAWPWIVSIQDPWEAGTGHVCGGSLISAEWVLTAAHCFLEAREGGHIAMWRVVFGATRLTQPGTETQVHGIKRLLVHPCYSSLTKRNKVVQLQLDRPMQCCYYVQLACMPNGWLRVSDLGTCYNSGWGPREQEVRPMDVLQEAQVCLIDLNLCNSSRWYCGAVHPHNMCAGSPQGGIGTCLGDSGGPLVCKDKSAEYFWLVGVTSCGRGCARAKRPGIYTSTQHYYEWILEQMGLYWTPRAAPTSWPWSPSLSASTPLQRPSPTPDPPVAEPLAVCSCSPSLIAPQTEEAEGVQFSWSWGQITGICHCTSALGTRPRLTDTTTAV</sequence>
<dbReference type="EC" id="3.4.21.10" evidence="2"/>
<keyword evidence="9" id="KW-0732">Signal</keyword>
<dbReference type="Proteomes" id="UP000472269">
    <property type="component" value="Unplaced"/>
</dbReference>
<evidence type="ECO:0000256" key="7">
    <source>
        <dbReference type="ARBA" id="ARBA00023157"/>
    </source>
</evidence>
<reference evidence="11" key="1">
    <citation type="submission" date="2025-08" db="UniProtKB">
        <authorList>
            <consortium name="Ensembl"/>
        </authorList>
    </citation>
    <scope>IDENTIFICATION</scope>
</reference>
<dbReference type="InterPro" id="IPR018114">
    <property type="entry name" value="TRYPSIN_HIS"/>
</dbReference>
<evidence type="ECO:0000256" key="6">
    <source>
        <dbReference type="ARBA" id="ARBA00022825"/>
    </source>
</evidence>
<dbReference type="PANTHER" id="PTHR24252">
    <property type="entry name" value="ACROSIN-RELATED"/>
    <property type="match status" value="1"/>
</dbReference>
<feature type="domain" description="Peptidase S1" evidence="10">
    <location>
        <begin position="37"/>
        <end position="279"/>
    </location>
</feature>
<dbReference type="InterPro" id="IPR009003">
    <property type="entry name" value="Peptidase_S1_PA"/>
</dbReference>
<accession>A0A663N4W5</accession>
<evidence type="ECO:0000256" key="3">
    <source>
        <dbReference type="ARBA" id="ARBA00017161"/>
    </source>
</evidence>
<evidence type="ECO:0000256" key="2">
    <source>
        <dbReference type="ARBA" id="ARBA00012050"/>
    </source>
</evidence>
<dbReference type="InterPro" id="IPR001254">
    <property type="entry name" value="Trypsin_dom"/>
</dbReference>
<dbReference type="SUPFAM" id="SSF50494">
    <property type="entry name" value="Trypsin-like serine proteases"/>
    <property type="match status" value="1"/>
</dbReference>
<evidence type="ECO:0000256" key="4">
    <source>
        <dbReference type="ARBA" id="ARBA00022670"/>
    </source>
</evidence>
<feature type="signal peptide" evidence="9">
    <location>
        <begin position="1"/>
        <end position="24"/>
    </location>
</feature>
<evidence type="ECO:0000313" key="12">
    <source>
        <dbReference type="Proteomes" id="UP000472269"/>
    </source>
</evidence>
<evidence type="ECO:0000313" key="11">
    <source>
        <dbReference type="Ensembl" id="ENSACUP00000019890.1"/>
    </source>
</evidence>
<organism evidence="11 12">
    <name type="scientific">Athene cunicularia</name>
    <name type="common">Burrowing owl</name>
    <name type="synonym">Speotyto cunicularia</name>
    <dbReference type="NCBI Taxonomy" id="194338"/>
    <lineage>
        <taxon>Eukaryota</taxon>
        <taxon>Metazoa</taxon>
        <taxon>Chordata</taxon>
        <taxon>Craniata</taxon>
        <taxon>Vertebrata</taxon>
        <taxon>Euteleostomi</taxon>
        <taxon>Archelosauria</taxon>
        <taxon>Archosauria</taxon>
        <taxon>Dinosauria</taxon>
        <taxon>Saurischia</taxon>
        <taxon>Theropoda</taxon>
        <taxon>Coelurosauria</taxon>
        <taxon>Aves</taxon>
        <taxon>Neognathae</taxon>
        <taxon>Neoaves</taxon>
        <taxon>Telluraves</taxon>
        <taxon>Strigiformes</taxon>
        <taxon>Strigidae</taxon>
        <taxon>Athene</taxon>
    </lineage>
</organism>
<evidence type="ECO:0000256" key="5">
    <source>
        <dbReference type="ARBA" id="ARBA00022801"/>
    </source>
</evidence>